<organism evidence="1 2">
    <name type="scientific">Cichlidogyrus casuarinus</name>
    <dbReference type="NCBI Taxonomy" id="1844966"/>
    <lineage>
        <taxon>Eukaryota</taxon>
        <taxon>Metazoa</taxon>
        <taxon>Spiralia</taxon>
        <taxon>Lophotrochozoa</taxon>
        <taxon>Platyhelminthes</taxon>
        <taxon>Monogenea</taxon>
        <taxon>Monopisthocotylea</taxon>
        <taxon>Dactylogyridea</taxon>
        <taxon>Ancyrocephalidae</taxon>
        <taxon>Cichlidogyrus</taxon>
    </lineage>
</organism>
<comment type="caution">
    <text evidence="1">The sequence shown here is derived from an EMBL/GenBank/DDBJ whole genome shotgun (WGS) entry which is preliminary data.</text>
</comment>
<evidence type="ECO:0000313" key="1">
    <source>
        <dbReference type="EMBL" id="KAL3307174.1"/>
    </source>
</evidence>
<dbReference type="AlphaFoldDB" id="A0ABD2PJ13"/>
<accession>A0ABD2PJ13</accession>
<proteinExistence type="predicted"/>
<sequence length="228" mass="25675">MAAQLEQDYLHGFADRKSFMYYHLVNMHSLAVTVQQANPGEASNSEATLTSFAGGVRIVTAEELEDLIDRANSTGSKAIAILENINAVKKLRQLIICYVSQKFNQIIERLHHSMLILDQYCISFSDLCDVTANMVSTKNSHMSGKNALKKMAAGSSAHLNMNTTNELASSKSNKPLPSVDENQTFISLLQTPVKYELSRTKLKEIIVVRFWREMSRLYSQTWHPLVYN</sequence>
<dbReference type="Proteomes" id="UP001626550">
    <property type="component" value="Unassembled WGS sequence"/>
</dbReference>
<reference evidence="1 2" key="1">
    <citation type="submission" date="2024-11" db="EMBL/GenBank/DDBJ databases">
        <title>Adaptive evolution of stress response genes in parasites aligns with host niche diversity.</title>
        <authorList>
            <person name="Hahn C."/>
            <person name="Resl P."/>
        </authorList>
    </citation>
    <scope>NUCLEOTIDE SEQUENCE [LARGE SCALE GENOMIC DNA]</scope>
    <source>
        <strain evidence="1">EGGRZ-B1_66</strain>
        <tissue evidence="1">Body</tissue>
    </source>
</reference>
<evidence type="ECO:0000313" key="2">
    <source>
        <dbReference type="Proteomes" id="UP001626550"/>
    </source>
</evidence>
<name>A0ABD2PJ13_9PLAT</name>
<keyword evidence="2" id="KW-1185">Reference proteome</keyword>
<gene>
    <name evidence="1" type="ORF">Ciccas_014319</name>
</gene>
<dbReference type="EMBL" id="JBJKFK010008109">
    <property type="protein sequence ID" value="KAL3307174.1"/>
    <property type="molecule type" value="Genomic_DNA"/>
</dbReference>
<protein>
    <submittedName>
        <fullName evidence="1">Uncharacterized protein</fullName>
    </submittedName>
</protein>